<proteinExistence type="predicted"/>
<dbReference type="Proteomes" id="UP001601288">
    <property type="component" value="Unassembled WGS sequence"/>
</dbReference>
<dbReference type="InterPro" id="IPR036291">
    <property type="entry name" value="NAD(P)-bd_dom_sf"/>
</dbReference>
<evidence type="ECO:0000259" key="1">
    <source>
        <dbReference type="Pfam" id="PF13460"/>
    </source>
</evidence>
<dbReference type="PANTHER" id="PTHR43162">
    <property type="match status" value="1"/>
</dbReference>
<reference evidence="2 3" key="1">
    <citation type="submission" date="2024-10" db="EMBL/GenBank/DDBJ databases">
        <title>The Natural Products Discovery Center: Release of the First 8490 Sequenced Strains for Exploring Actinobacteria Biosynthetic Diversity.</title>
        <authorList>
            <person name="Kalkreuter E."/>
            <person name="Kautsar S.A."/>
            <person name="Yang D."/>
            <person name="Bader C.D."/>
            <person name="Teijaro C.N."/>
            <person name="Fluegel L."/>
            <person name="Davis C.M."/>
            <person name="Simpson J.R."/>
            <person name="Lauterbach L."/>
            <person name="Steele A.D."/>
            <person name="Gui C."/>
            <person name="Meng S."/>
            <person name="Li G."/>
            <person name="Viehrig K."/>
            <person name="Ye F."/>
            <person name="Su P."/>
            <person name="Kiefer A.F."/>
            <person name="Nichols A."/>
            <person name="Cepeda A.J."/>
            <person name="Yan W."/>
            <person name="Fan B."/>
            <person name="Jiang Y."/>
            <person name="Adhikari A."/>
            <person name="Zheng C.-J."/>
            <person name="Schuster L."/>
            <person name="Cowan T.M."/>
            <person name="Smanski M.J."/>
            <person name="Chevrette M.G."/>
            <person name="De Carvalho L.P.S."/>
            <person name="Shen B."/>
        </authorList>
    </citation>
    <scope>NUCLEOTIDE SEQUENCE [LARGE SCALE GENOMIC DNA]</scope>
    <source>
        <strain evidence="2 3">NPDC007066</strain>
    </source>
</reference>
<name>A0ABW6LRM4_9ACTN</name>
<dbReference type="Gene3D" id="3.40.50.720">
    <property type="entry name" value="NAD(P)-binding Rossmann-like Domain"/>
    <property type="match status" value="1"/>
</dbReference>
<dbReference type="RefSeq" id="WP_358292936.1">
    <property type="nucleotide sequence ID" value="NZ_JBEYGJ010000075.1"/>
</dbReference>
<dbReference type="Pfam" id="PF13460">
    <property type="entry name" value="NAD_binding_10"/>
    <property type="match status" value="1"/>
</dbReference>
<protein>
    <submittedName>
        <fullName evidence="2">NAD(P)H-binding protein</fullName>
    </submittedName>
</protein>
<dbReference type="SUPFAM" id="SSF51735">
    <property type="entry name" value="NAD(P)-binding Rossmann-fold domains"/>
    <property type="match status" value="1"/>
</dbReference>
<comment type="caution">
    <text evidence="2">The sequence shown here is derived from an EMBL/GenBank/DDBJ whole genome shotgun (WGS) entry which is preliminary data.</text>
</comment>
<evidence type="ECO:0000313" key="3">
    <source>
        <dbReference type="Proteomes" id="UP001601288"/>
    </source>
</evidence>
<gene>
    <name evidence="2" type="ORF">ACFYM3_36405</name>
</gene>
<dbReference type="EMBL" id="JBIAFP010000030">
    <property type="protein sequence ID" value="MFE9229971.1"/>
    <property type="molecule type" value="Genomic_DNA"/>
</dbReference>
<dbReference type="InterPro" id="IPR016040">
    <property type="entry name" value="NAD(P)-bd_dom"/>
</dbReference>
<evidence type="ECO:0000313" key="2">
    <source>
        <dbReference type="EMBL" id="MFE9229971.1"/>
    </source>
</evidence>
<accession>A0ABW6LRM4</accession>
<feature type="domain" description="NAD(P)-binding" evidence="1">
    <location>
        <begin position="12"/>
        <end position="216"/>
    </location>
</feature>
<dbReference type="PANTHER" id="PTHR43162:SF1">
    <property type="entry name" value="PRESTALK A DIFFERENTIATION PROTEIN A"/>
    <property type="match status" value="1"/>
</dbReference>
<keyword evidence="3" id="KW-1185">Reference proteome</keyword>
<sequence length="334" mass="37288">MTERNPILITGAGGQIGGVSRLMVDMLLEQGHPVRAFVRRDDERAQSLREAGAEVFVGDLLKFADVAAALKGVKRIYFSMSLSPYYADALTLMAAAARAQGDIEAFVHMSDYEQVYMTQEKMTTPDEERRSWLGGLVTDWSPQQRAHWVCEQVLDWSGLPTVNVRATLFVENAMITWMQQGPLRNGELRLPFGNQRLAPIAAHDVAEVCVKILVDPAPHISKSYELTGPELKDMYGFAEDYAAAVGRQVTYIPEELEAWHEAFVDETFLRETLGDSAAQHVAAHMKTLTRLVAGGRYDVVTDQLETLLGHPPRTMRWALQNNAHMRELAVAPNH</sequence>
<dbReference type="InterPro" id="IPR051604">
    <property type="entry name" value="Ergot_Alk_Oxidoreductase"/>
</dbReference>
<organism evidence="2 3">
    <name type="scientific">Streptomyces massasporeus</name>
    <dbReference type="NCBI Taxonomy" id="67324"/>
    <lineage>
        <taxon>Bacteria</taxon>
        <taxon>Bacillati</taxon>
        <taxon>Actinomycetota</taxon>
        <taxon>Actinomycetes</taxon>
        <taxon>Kitasatosporales</taxon>
        <taxon>Streptomycetaceae</taxon>
        <taxon>Streptomyces</taxon>
    </lineage>
</organism>